<proteinExistence type="predicted"/>
<dbReference type="GO" id="GO:0005737">
    <property type="term" value="C:cytoplasm"/>
    <property type="evidence" value="ECO:0007669"/>
    <property type="project" value="TreeGrafter"/>
</dbReference>
<dbReference type="InterPro" id="IPR029058">
    <property type="entry name" value="AB_hydrolase_fold"/>
</dbReference>
<dbReference type="SUPFAM" id="SSF53474">
    <property type="entry name" value="alpha/beta-Hydrolases"/>
    <property type="match status" value="1"/>
</dbReference>
<dbReference type="PANTHER" id="PTHR48070">
    <property type="entry name" value="ESTERASE OVCA2"/>
    <property type="match status" value="1"/>
</dbReference>
<dbReference type="GO" id="GO:0016787">
    <property type="term" value="F:hydrolase activity"/>
    <property type="evidence" value="ECO:0007669"/>
    <property type="project" value="UniProtKB-KW"/>
</dbReference>
<keyword evidence="4" id="KW-1185">Reference proteome</keyword>
<keyword evidence="1" id="KW-0378">Hydrolase</keyword>
<dbReference type="Pfam" id="PF03959">
    <property type="entry name" value="FSH1"/>
    <property type="match status" value="1"/>
</dbReference>
<dbReference type="AlphaFoldDB" id="A0AAW0GKH9"/>
<dbReference type="Proteomes" id="UP001385951">
    <property type="component" value="Unassembled WGS sequence"/>
</dbReference>
<dbReference type="Gene3D" id="3.40.50.1820">
    <property type="entry name" value="alpha/beta hydrolase"/>
    <property type="match status" value="1"/>
</dbReference>
<reference evidence="3 4" key="1">
    <citation type="submission" date="2022-09" db="EMBL/GenBank/DDBJ databases">
        <authorList>
            <person name="Palmer J.M."/>
        </authorList>
    </citation>
    <scope>NUCLEOTIDE SEQUENCE [LARGE SCALE GENOMIC DNA]</scope>
    <source>
        <strain evidence="3 4">DSM 7382</strain>
    </source>
</reference>
<organism evidence="3 4">
    <name type="scientific">Cerrena zonata</name>
    <dbReference type="NCBI Taxonomy" id="2478898"/>
    <lineage>
        <taxon>Eukaryota</taxon>
        <taxon>Fungi</taxon>
        <taxon>Dikarya</taxon>
        <taxon>Basidiomycota</taxon>
        <taxon>Agaricomycotina</taxon>
        <taxon>Agaricomycetes</taxon>
        <taxon>Polyporales</taxon>
        <taxon>Cerrenaceae</taxon>
        <taxon>Cerrena</taxon>
    </lineage>
</organism>
<comment type="caution">
    <text evidence="3">The sequence shown here is derived from an EMBL/GenBank/DDBJ whole genome shotgun (WGS) entry which is preliminary data.</text>
</comment>
<dbReference type="EMBL" id="JASBNA010000007">
    <property type="protein sequence ID" value="KAK7690144.1"/>
    <property type="molecule type" value="Genomic_DNA"/>
</dbReference>
<dbReference type="InterPro" id="IPR005645">
    <property type="entry name" value="FSH-like_dom"/>
</dbReference>
<evidence type="ECO:0000256" key="1">
    <source>
        <dbReference type="ARBA" id="ARBA00022801"/>
    </source>
</evidence>
<gene>
    <name evidence="3" type="ORF">QCA50_006793</name>
</gene>
<evidence type="ECO:0000313" key="3">
    <source>
        <dbReference type="EMBL" id="KAK7690144.1"/>
    </source>
</evidence>
<protein>
    <recommendedName>
        <fullName evidence="2">Serine hydrolase domain-containing protein</fullName>
    </recommendedName>
</protein>
<dbReference type="InterPro" id="IPR050593">
    <property type="entry name" value="LovG"/>
</dbReference>
<evidence type="ECO:0000313" key="4">
    <source>
        <dbReference type="Proteomes" id="UP001385951"/>
    </source>
</evidence>
<sequence>MSGAKKVLMLHGYAQSAIIFTKRLGALRKACGKDIDFVFVDAPHILSPADIAETFNTTQELGAAEADETDPAMLPRAWWRADKERKRTDGLEASLIYLRDILKKDHYEGVFGFSQGACMAAVLTALLERPHVFPDFLVDGQPPHPPFTFCIAAAGFKPVSALSDTIISTSFSTPTLHIMGKTDVIVPEERAQSLLEVTSNKRIEVHDGGHFIPSKANWRNFIKAYLKDPLGDIPSPGAAGISQPASGTATPVPN</sequence>
<dbReference type="PANTHER" id="PTHR48070:SF6">
    <property type="entry name" value="ESTERASE OVCA2"/>
    <property type="match status" value="1"/>
</dbReference>
<name>A0AAW0GKH9_9APHY</name>
<accession>A0AAW0GKH9</accession>
<feature type="domain" description="Serine hydrolase" evidence="2">
    <location>
        <begin position="1"/>
        <end position="221"/>
    </location>
</feature>
<evidence type="ECO:0000259" key="2">
    <source>
        <dbReference type="Pfam" id="PF03959"/>
    </source>
</evidence>
<dbReference type="GO" id="GO:0005634">
    <property type="term" value="C:nucleus"/>
    <property type="evidence" value="ECO:0007669"/>
    <property type="project" value="TreeGrafter"/>
</dbReference>